<feature type="region of interest" description="Disordered" evidence="1">
    <location>
        <begin position="189"/>
        <end position="309"/>
    </location>
</feature>
<dbReference type="Proteomes" id="UP000694892">
    <property type="component" value="Chromosome 5S"/>
</dbReference>
<reference evidence="3" key="1">
    <citation type="journal article" date="2016" name="Nature">
        <title>Genome evolution in the allotetraploid frog Xenopus laevis.</title>
        <authorList>
            <person name="Session A.M."/>
            <person name="Uno Y."/>
            <person name="Kwon T."/>
            <person name="Chapman J.A."/>
            <person name="Toyoda A."/>
            <person name="Takahashi S."/>
            <person name="Fukui A."/>
            <person name="Hikosaka A."/>
            <person name="Suzuki A."/>
            <person name="Kondo M."/>
            <person name="van Heeringen S.J."/>
            <person name="Quigley I."/>
            <person name="Heinz S."/>
            <person name="Ogino H."/>
            <person name="Ochi H."/>
            <person name="Hellsten U."/>
            <person name="Lyons J.B."/>
            <person name="Simakov O."/>
            <person name="Putnam N."/>
            <person name="Stites J."/>
            <person name="Kuroki Y."/>
            <person name="Tanaka T."/>
            <person name="Michiue T."/>
            <person name="Watanabe M."/>
            <person name="Bogdanovic O."/>
            <person name="Lister R."/>
            <person name="Georgiou G."/>
            <person name="Paranjpe S.S."/>
            <person name="van Kruijsbergen I."/>
            <person name="Shu S."/>
            <person name="Carlson J."/>
            <person name="Kinoshita T."/>
            <person name="Ohta Y."/>
            <person name="Mawaribuchi S."/>
            <person name="Jenkins J."/>
            <person name="Grimwood J."/>
            <person name="Schmutz J."/>
            <person name="Mitros T."/>
            <person name="Mozaffari S.V."/>
            <person name="Suzuki Y."/>
            <person name="Haramoto Y."/>
            <person name="Yamamoto T.S."/>
            <person name="Takagi C."/>
            <person name="Heald R."/>
            <person name="Miller K."/>
            <person name="Haudenschild C."/>
            <person name="Kitzman J."/>
            <person name="Nakayama T."/>
            <person name="Izutsu Y."/>
            <person name="Robert J."/>
            <person name="Fortriede J."/>
            <person name="Burns K."/>
            <person name="Lotay V."/>
            <person name="Karimi K."/>
            <person name="Yasuoka Y."/>
            <person name="Dichmann D.S."/>
            <person name="Flajnik M.F."/>
            <person name="Houston D.W."/>
            <person name="Shendure J."/>
            <person name="DuPasquier L."/>
            <person name="Vize P.D."/>
            <person name="Zorn A.M."/>
            <person name="Ito M."/>
            <person name="Marcotte E.M."/>
            <person name="Wallingford J.B."/>
            <person name="Ito Y."/>
            <person name="Asashima M."/>
            <person name="Ueno N."/>
            <person name="Matsuda Y."/>
            <person name="Veenstra G.J."/>
            <person name="Fujiyama A."/>
            <person name="Harland R.M."/>
            <person name="Taira M."/>
            <person name="Rokhsar D.S."/>
        </authorList>
    </citation>
    <scope>NUCLEOTIDE SEQUENCE [LARGE SCALE GENOMIC DNA]</scope>
    <source>
        <strain evidence="3">J</strain>
    </source>
</reference>
<organism evidence="2 3">
    <name type="scientific">Xenopus laevis</name>
    <name type="common">African clawed frog</name>
    <dbReference type="NCBI Taxonomy" id="8355"/>
    <lineage>
        <taxon>Eukaryota</taxon>
        <taxon>Metazoa</taxon>
        <taxon>Chordata</taxon>
        <taxon>Craniata</taxon>
        <taxon>Vertebrata</taxon>
        <taxon>Euteleostomi</taxon>
        <taxon>Amphibia</taxon>
        <taxon>Batrachia</taxon>
        <taxon>Anura</taxon>
        <taxon>Pipoidea</taxon>
        <taxon>Pipidae</taxon>
        <taxon>Xenopodinae</taxon>
        <taxon>Xenopus</taxon>
        <taxon>Xenopus</taxon>
    </lineage>
</organism>
<sequence length="309" mass="36050">MSQPTSQAQPLTFAYSESEATRIIEQSRCNSSFLQLATENRIFKEYEREKRKLVGLDLHVATLIEYYKLGRIPRGLRVNLRPTIFKDNKMFAQKYEQIVNKCSFDIILLNNEFLQCEIIESEKLIGELDKGLEIHLQTEAQRLHLQQIENNLIKHQGEIEERKRNKFRRDELDYSSGRVYSWQWESNRSQITGRQPRPPQRRHQRETQMEQQRRTTAEANSETDTSTERHQQQGAGKRRETNLGHCTSDTFRDGSQTDSSDTQASTLPSVLGAGLGKHIRRKGEGADGTDAHWDRRRQPERRALTVQRL</sequence>
<dbReference type="AlphaFoldDB" id="A0A974CR62"/>
<feature type="compositionally biased region" description="Low complexity" evidence="1">
    <location>
        <begin position="256"/>
        <end position="266"/>
    </location>
</feature>
<feature type="compositionally biased region" description="Basic and acidic residues" evidence="1">
    <location>
        <begin position="205"/>
        <end position="216"/>
    </location>
</feature>
<evidence type="ECO:0000313" key="2">
    <source>
        <dbReference type="EMBL" id="OCT78083.1"/>
    </source>
</evidence>
<proteinExistence type="predicted"/>
<feature type="compositionally biased region" description="Basic and acidic residues" evidence="1">
    <location>
        <begin position="226"/>
        <end position="242"/>
    </location>
</feature>
<evidence type="ECO:0000256" key="1">
    <source>
        <dbReference type="SAM" id="MobiDB-lite"/>
    </source>
</evidence>
<protein>
    <submittedName>
        <fullName evidence="2">Uncharacterized protein</fullName>
    </submittedName>
</protein>
<accession>A0A974CR62</accession>
<dbReference type="EMBL" id="CM004475">
    <property type="protein sequence ID" value="OCT78083.1"/>
    <property type="molecule type" value="Genomic_DNA"/>
</dbReference>
<name>A0A974CR62_XENLA</name>
<evidence type="ECO:0000313" key="3">
    <source>
        <dbReference type="Proteomes" id="UP000694892"/>
    </source>
</evidence>
<gene>
    <name evidence="2" type="ORF">XELAEV_18029183mg</name>
</gene>
<feature type="compositionally biased region" description="Basic and acidic residues" evidence="1">
    <location>
        <begin position="282"/>
        <end position="303"/>
    </location>
</feature>